<gene>
    <name evidence="3" type="ORF">COHA_006062</name>
</gene>
<comment type="caution">
    <text evidence="3">The sequence shown here is derived from an EMBL/GenBank/DDBJ whole genome shotgun (WGS) entry which is preliminary data.</text>
</comment>
<dbReference type="PANTHER" id="PTHR12963:SF4">
    <property type="entry name" value="ACTIVATING SIGNAL COINTEGRATOR 1"/>
    <property type="match status" value="1"/>
</dbReference>
<evidence type="ECO:0000313" key="3">
    <source>
        <dbReference type="EMBL" id="KAI7840280.1"/>
    </source>
</evidence>
<evidence type="ECO:0000259" key="2">
    <source>
        <dbReference type="Pfam" id="PF23134"/>
    </source>
</evidence>
<sequence>MAARRGNKAWLRQQLAKALKWDADTAEGVVEAVAAAGSQEEVDALLEAMGGDPAAANLVRQFRGPPASAGQPPPAAPGPGMQLYQRDSDMRQRETSLRGGGGSTSGGSGAGGSSASRAPPQAVELAPPAAADKAKPLLDMGRNVAVTVKPARKKGGGGDASSSSGSCAVKSLAKPVVNCLSCGKIYDCRSMSDEATRFLESGGICTFCGKRVTLRYADGSTNMTGDEATAAAGPSSAAGAASSSASGEAAGELAGFKPEAQQGNAADAVAYNDSQAAAVALRDRLVEYDRQSAKRTTVLDDQSDFFEIDANAWLTDEERAVLKQRERELAEAEEARRRRVTVSIDLLGRKVIVDGSTGDGSYPFLGFEEVQVLAADEAGRHALEAAGGEAQAVAG</sequence>
<dbReference type="GO" id="GO:0045893">
    <property type="term" value="P:positive regulation of DNA-templated transcription"/>
    <property type="evidence" value="ECO:0007669"/>
    <property type="project" value="TreeGrafter"/>
</dbReference>
<feature type="compositionally biased region" description="Basic and acidic residues" evidence="1">
    <location>
        <begin position="86"/>
        <end position="96"/>
    </location>
</feature>
<dbReference type="GO" id="GO:0005634">
    <property type="term" value="C:nucleus"/>
    <property type="evidence" value="ECO:0007669"/>
    <property type="project" value="TreeGrafter"/>
</dbReference>
<accession>A0AAD5DM25</accession>
<organism evidence="3 4">
    <name type="scientific">Chlorella ohadii</name>
    <dbReference type="NCBI Taxonomy" id="2649997"/>
    <lineage>
        <taxon>Eukaryota</taxon>
        <taxon>Viridiplantae</taxon>
        <taxon>Chlorophyta</taxon>
        <taxon>core chlorophytes</taxon>
        <taxon>Trebouxiophyceae</taxon>
        <taxon>Chlorellales</taxon>
        <taxon>Chlorellaceae</taxon>
        <taxon>Chlorella clade</taxon>
        <taxon>Chlorella</taxon>
    </lineage>
</organism>
<dbReference type="EMBL" id="JADXDR010000083">
    <property type="protein sequence ID" value="KAI7840280.1"/>
    <property type="molecule type" value="Genomic_DNA"/>
</dbReference>
<dbReference type="AlphaFoldDB" id="A0AAD5DM25"/>
<dbReference type="InterPro" id="IPR056993">
    <property type="entry name" value="TRIP4_3rd_dom"/>
</dbReference>
<reference evidence="3" key="1">
    <citation type="submission" date="2020-11" db="EMBL/GenBank/DDBJ databases">
        <title>Chlorella ohadii genome sequencing and assembly.</title>
        <authorList>
            <person name="Murik O."/>
            <person name="Treves H."/>
            <person name="Kedem I."/>
            <person name="Shotland Y."/>
            <person name="Kaplan A."/>
        </authorList>
    </citation>
    <scope>NUCLEOTIDE SEQUENCE</scope>
    <source>
        <strain evidence="3">1</strain>
    </source>
</reference>
<dbReference type="Pfam" id="PF23134">
    <property type="entry name" value="TRIP4_3rd"/>
    <property type="match status" value="1"/>
</dbReference>
<feature type="region of interest" description="Disordered" evidence="1">
    <location>
        <begin position="56"/>
        <end position="137"/>
    </location>
</feature>
<name>A0AAD5DM25_9CHLO</name>
<feature type="domain" description="Activating signal cointegrator 1 third" evidence="2">
    <location>
        <begin position="301"/>
        <end position="353"/>
    </location>
</feature>
<evidence type="ECO:0000256" key="1">
    <source>
        <dbReference type="SAM" id="MobiDB-lite"/>
    </source>
</evidence>
<dbReference type="PANTHER" id="PTHR12963">
    <property type="entry name" value="THYROID RECEPTOR INTERACTING PROTEIN RELATED"/>
    <property type="match status" value="1"/>
</dbReference>
<feature type="compositionally biased region" description="Gly residues" evidence="1">
    <location>
        <begin position="98"/>
        <end position="112"/>
    </location>
</feature>
<dbReference type="Proteomes" id="UP001205105">
    <property type="component" value="Unassembled WGS sequence"/>
</dbReference>
<evidence type="ECO:0000313" key="4">
    <source>
        <dbReference type="Proteomes" id="UP001205105"/>
    </source>
</evidence>
<feature type="compositionally biased region" description="Low complexity" evidence="1">
    <location>
        <begin position="113"/>
        <end position="131"/>
    </location>
</feature>
<dbReference type="InterPro" id="IPR039128">
    <property type="entry name" value="TRIP4-like"/>
</dbReference>
<protein>
    <recommendedName>
        <fullName evidence="2">Activating signal cointegrator 1 third domain-containing protein</fullName>
    </recommendedName>
</protein>
<keyword evidence="4" id="KW-1185">Reference proteome</keyword>
<proteinExistence type="predicted"/>